<protein>
    <submittedName>
        <fullName evidence="1">Uncharacterized protein</fullName>
    </submittedName>
</protein>
<evidence type="ECO:0000313" key="2">
    <source>
        <dbReference type="Proteomes" id="UP000030004"/>
    </source>
</evidence>
<gene>
    <name evidence="1" type="ORF">ATO9_04010</name>
</gene>
<dbReference type="RefSeq" id="WP_043745223.1">
    <property type="nucleotide sequence ID" value="NZ_AQQX01000001.1"/>
</dbReference>
<dbReference type="Proteomes" id="UP000030004">
    <property type="component" value="Unassembled WGS sequence"/>
</dbReference>
<sequence length="88" mass="10447">MSILDRIRANGGEVVRDQWRIRLRRGRLTDAAIKWIGERRDELMREVWPSYDDWLERAAIREFDGGQARHEAETAAYEEIMKREAAKC</sequence>
<dbReference type="EMBL" id="AQQX01000001">
    <property type="protein sequence ID" value="KGM50648.1"/>
    <property type="molecule type" value="Genomic_DNA"/>
</dbReference>
<keyword evidence="2" id="KW-1185">Reference proteome</keyword>
<reference evidence="1 2" key="1">
    <citation type="journal article" date="2015" name="Antonie Van Leeuwenhoek">
        <title>Pseudooceanicola atlanticus gen. nov. sp. nov., isolated from surface seawater of the Atlantic Ocean and reclassification of Oceanicola batsensis, Oceanicola marinus, Oceanicola nitratireducens, Oceanicola nanhaiensis, Oceanicola antarcticus and Oceanicola flagellatus, as Pseudooceanicola batsensis comb. nov., Pseudooceanicola marinus comb. nov., Pseudooceanicola nitratireducens comb. nov., Pseudooceanicola nanhaiensis comb. nov., Pseudooceanicola antarcticus comb. nov., and Pseudooceanicola flagellatus comb. nov.</title>
        <authorList>
            <person name="Lai Q."/>
            <person name="Li G."/>
            <person name="Liu X."/>
            <person name="Du Y."/>
            <person name="Sun F."/>
            <person name="Shao Z."/>
        </authorList>
    </citation>
    <scope>NUCLEOTIDE SEQUENCE [LARGE SCALE GENOMIC DNA]</scope>
    <source>
        <strain evidence="1 2">22II-s11g</strain>
    </source>
</reference>
<organism evidence="1 2">
    <name type="scientific">Pseudooceanicola atlanticus</name>
    <dbReference type="NCBI Taxonomy" id="1461694"/>
    <lineage>
        <taxon>Bacteria</taxon>
        <taxon>Pseudomonadati</taxon>
        <taxon>Pseudomonadota</taxon>
        <taxon>Alphaproteobacteria</taxon>
        <taxon>Rhodobacterales</taxon>
        <taxon>Paracoccaceae</taxon>
        <taxon>Pseudooceanicola</taxon>
    </lineage>
</organism>
<name>A0A0A0EKF3_9RHOB</name>
<accession>A0A0A0EKF3</accession>
<dbReference type="OrthoDB" id="7873938at2"/>
<dbReference type="eggNOG" id="ENOG503359D">
    <property type="taxonomic scope" value="Bacteria"/>
</dbReference>
<comment type="caution">
    <text evidence="1">The sequence shown here is derived from an EMBL/GenBank/DDBJ whole genome shotgun (WGS) entry which is preliminary data.</text>
</comment>
<proteinExistence type="predicted"/>
<evidence type="ECO:0000313" key="1">
    <source>
        <dbReference type="EMBL" id="KGM50648.1"/>
    </source>
</evidence>
<dbReference type="AlphaFoldDB" id="A0A0A0EKF3"/>